<proteinExistence type="predicted"/>
<reference evidence="1 2" key="1">
    <citation type="submission" date="2012-05" db="EMBL/GenBank/DDBJ databases">
        <title>Recombination and specialization in a pathogen metapopulation.</title>
        <authorList>
            <person name="Gardiner A."/>
            <person name="Kemen E."/>
            <person name="Schultz-Larsen T."/>
            <person name="MacLean D."/>
            <person name="Van Oosterhout C."/>
            <person name="Jones J.D.G."/>
        </authorList>
    </citation>
    <scope>NUCLEOTIDE SEQUENCE [LARGE SCALE GENOMIC DNA]</scope>
    <source>
        <strain evidence="1 2">Ac Nc2</strain>
    </source>
</reference>
<organism evidence="1 2">
    <name type="scientific">Albugo candida</name>
    <dbReference type="NCBI Taxonomy" id="65357"/>
    <lineage>
        <taxon>Eukaryota</taxon>
        <taxon>Sar</taxon>
        <taxon>Stramenopiles</taxon>
        <taxon>Oomycota</taxon>
        <taxon>Peronosporomycetes</taxon>
        <taxon>Albuginales</taxon>
        <taxon>Albuginaceae</taxon>
        <taxon>Albugo</taxon>
    </lineage>
</organism>
<name>A0A024GIC5_9STRA</name>
<evidence type="ECO:0000313" key="1">
    <source>
        <dbReference type="EMBL" id="CCI46436.1"/>
    </source>
</evidence>
<evidence type="ECO:0000313" key="2">
    <source>
        <dbReference type="Proteomes" id="UP000053237"/>
    </source>
</evidence>
<sequence length="120" mass="13597">MTRVVLFKQRMWPAIYLLFQGPPHGSISLCRYTREERTALNYAKSKISFLNLKERMQMAVLSKEGISFCLYDNIRFLNSSKSEKLSSISTMSSVISSSCSSNCIVSSFIEKPSILSASRH</sequence>
<accession>A0A024GIC5</accession>
<dbReference type="EMBL" id="CAIX01000127">
    <property type="protein sequence ID" value="CCI46436.1"/>
    <property type="molecule type" value="Genomic_DNA"/>
</dbReference>
<protein>
    <submittedName>
        <fullName evidence="1">Uncharacterized protein</fullName>
    </submittedName>
</protein>
<dbReference type="AlphaFoldDB" id="A0A024GIC5"/>
<dbReference type="Proteomes" id="UP000053237">
    <property type="component" value="Unassembled WGS sequence"/>
</dbReference>
<comment type="caution">
    <text evidence="1">The sequence shown here is derived from an EMBL/GenBank/DDBJ whole genome shotgun (WGS) entry which is preliminary data.</text>
</comment>
<gene>
    <name evidence="1" type="ORF">BN9_073650</name>
</gene>
<dbReference type="InParanoid" id="A0A024GIC5"/>
<keyword evidence="2" id="KW-1185">Reference proteome</keyword>